<sequence>MFVAPVSTWVKFLIRNSNYQAYTMSKIIYIPDKLPTPPDQQPTVNVFAAVVEPQLINNLVRRLNQIAPLENLRHVKRVRKKHLGDGKTQIALILCLASENNCNLEVLSPCVQELVTSYKLSAFITKVCKEAATTKEEWEEQCKLWPTSYHPPTYNIDGITGFNEVDTQSIFGFMQLAIELAHSSSKSVVNAALIVDPSVKQVIASACDHHISSENASSSNANRETSFENWLKSISSHFDSNGSIIHGTLPSSSLLKTLKQSCSDVSCMYPLRWVNQPLIHSSTSCCWHPLRHAAIAAIESSASRDRRLFPTLETMGDKSVEVEHMGPLTNLAKRQKIDLENVKSKEKKVGTDAEGTYSKSGRPYLCTGYDIYLVWEPCIMCAMALVHQRVRRVFYAFPNPSHGALGSVHRLQGEKSLNHHYAVFRVLFHEDVL</sequence>
<gene>
    <name evidence="4" type="ORF">CITCOLO1_LOCUS19199</name>
</gene>
<proteinExistence type="inferred from homology"/>
<dbReference type="InterPro" id="IPR016193">
    <property type="entry name" value="Cytidine_deaminase-like"/>
</dbReference>
<dbReference type="Proteomes" id="UP001642487">
    <property type="component" value="Chromosome 7"/>
</dbReference>
<reference evidence="4 5" key="1">
    <citation type="submission" date="2024-03" db="EMBL/GenBank/DDBJ databases">
        <authorList>
            <person name="Gkanogiannis A."/>
            <person name="Becerra Lopez-Lavalle L."/>
        </authorList>
    </citation>
    <scope>NUCLEOTIDE SEQUENCE [LARGE SCALE GENOMIC DNA]</scope>
</reference>
<keyword evidence="1" id="KW-0819">tRNA processing</keyword>
<protein>
    <recommendedName>
        <fullName evidence="3">CMP/dCMP-type deaminase domain-containing protein</fullName>
    </recommendedName>
</protein>
<dbReference type="PROSITE" id="PS51747">
    <property type="entry name" value="CYT_DCMP_DEAMINASES_2"/>
    <property type="match status" value="1"/>
</dbReference>
<accession>A0ABP0Z241</accession>
<name>A0ABP0Z241_9ROSI</name>
<evidence type="ECO:0000256" key="1">
    <source>
        <dbReference type="ARBA" id="ARBA00022694"/>
    </source>
</evidence>
<dbReference type="EMBL" id="OZ021741">
    <property type="protein sequence ID" value="CAK9326837.1"/>
    <property type="molecule type" value="Genomic_DNA"/>
</dbReference>
<feature type="domain" description="CMP/dCMP-type deaminase" evidence="3">
    <location>
        <begin position="285"/>
        <end position="408"/>
    </location>
</feature>
<evidence type="ECO:0000259" key="3">
    <source>
        <dbReference type="PROSITE" id="PS51747"/>
    </source>
</evidence>
<dbReference type="InterPro" id="IPR002125">
    <property type="entry name" value="CMP_dCMP_dom"/>
</dbReference>
<evidence type="ECO:0000313" key="4">
    <source>
        <dbReference type="EMBL" id="CAK9326837.1"/>
    </source>
</evidence>
<dbReference type="PANTHER" id="PTHR11079:SF156">
    <property type="entry name" value="INACTIVE TRNA-SPECIFIC ADENOSINE DEAMINASE-LIKE PROTEIN 3-RELATED"/>
    <property type="match status" value="1"/>
</dbReference>
<comment type="similarity">
    <text evidence="2">Belongs to the cytidine and deoxycytidylate deaminase family. ADAT3 subfamily.</text>
</comment>
<dbReference type="Gene3D" id="3.40.140.10">
    <property type="entry name" value="Cytidine Deaminase, domain 2"/>
    <property type="match status" value="1"/>
</dbReference>
<evidence type="ECO:0000313" key="5">
    <source>
        <dbReference type="Proteomes" id="UP001642487"/>
    </source>
</evidence>
<dbReference type="PANTHER" id="PTHR11079">
    <property type="entry name" value="CYTOSINE DEAMINASE FAMILY MEMBER"/>
    <property type="match status" value="1"/>
</dbReference>
<dbReference type="SUPFAM" id="SSF53927">
    <property type="entry name" value="Cytidine deaminase-like"/>
    <property type="match status" value="1"/>
</dbReference>
<organism evidence="4 5">
    <name type="scientific">Citrullus colocynthis</name>
    <name type="common">colocynth</name>
    <dbReference type="NCBI Taxonomy" id="252529"/>
    <lineage>
        <taxon>Eukaryota</taxon>
        <taxon>Viridiplantae</taxon>
        <taxon>Streptophyta</taxon>
        <taxon>Embryophyta</taxon>
        <taxon>Tracheophyta</taxon>
        <taxon>Spermatophyta</taxon>
        <taxon>Magnoliopsida</taxon>
        <taxon>eudicotyledons</taxon>
        <taxon>Gunneridae</taxon>
        <taxon>Pentapetalae</taxon>
        <taxon>rosids</taxon>
        <taxon>fabids</taxon>
        <taxon>Cucurbitales</taxon>
        <taxon>Cucurbitaceae</taxon>
        <taxon>Benincaseae</taxon>
        <taxon>Citrullus</taxon>
    </lineage>
</organism>
<keyword evidence="5" id="KW-1185">Reference proteome</keyword>
<evidence type="ECO:0000256" key="2">
    <source>
        <dbReference type="ARBA" id="ARBA00038160"/>
    </source>
</evidence>